<reference evidence="2" key="1">
    <citation type="submission" date="2021-01" db="EMBL/GenBank/DDBJ databases">
        <title>Whole genome shotgun sequence of Sinosporangium siamense NBRC 109515.</title>
        <authorList>
            <person name="Komaki H."/>
            <person name="Tamura T."/>
        </authorList>
    </citation>
    <scope>NUCLEOTIDE SEQUENCE</scope>
    <source>
        <strain evidence="2">NBRC 109515</strain>
    </source>
</reference>
<protein>
    <submittedName>
        <fullName evidence="2">Uncharacterized protein</fullName>
    </submittedName>
</protein>
<proteinExistence type="predicted"/>
<evidence type="ECO:0000313" key="3">
    <source>
        <dbReference type="Proteomes" id="UP000606172"/>
    </source>
</evidence>
<gene>
    <name evidence="2" type="ORF">Ssi02_36620</name>
</gene>
<accession>A0A919RK00</accession>
<feature type="transmembrane region" description="Helical" evidence="1">
    <location>
        <begin position="117"/>
        <end position="138"/>
    </location>
</feature>
<evidence type="ECO:0000313" key="2">
    <source>
        <dbReference type="EMBL" id="GII93431.1"/>
    </source>
</evidence>
<comment type="caution">
    <text evidence="2">The sequence shown here is derived from an EMBL/GenBank/DDBJ whole genome shotgun (WGS) entry which is preliminary data.</text>
</comment>
<dbReference type="EMBL" id="BOOW01000022">
    <property type="protein sequence ID" value="GII93431.1"/>
    <property type="molecule type" value="Genomic_DNA"/>
</dbReference>
<feature type="transmembrane region" description="Helical" evidence="1">
    <location>
        <begin position="172"/>
        <end position="194"/>
    </location>
</feature>
<feature type="transmembrane region" description="Helical" evidence="1">
    <location>
        <begin position="53"/>
        <end position="72"/>
    </location>
</feature>
<evidence type="ECO:0000256" key="1">
    <source>
        <dbReference type="SAM" id="Phobius"/>
    </source>
</evidence>
<keyword evidence="3" id="KW-1185">Reference proteome</keyword>
<keyword evidence="1" id="KW-1133">Transmembrane helix</keyword>
<dbReference type="Proteomes" id="UP000606172">
    <property type="component" value="Unassembled WGS sequence"/>
</dbReference>
<name>A0A919RK00_9ACTN</name>
<feature type="transmembrane region" description="Helical" evidence="1">
    <location>
        <begin position="79"/>
        <end position="97"/>
    </location>
</feature>
<keyword evidence="1" id="KW-0812">Transmembrane</keyword>
<feature type="transmembrane region" description="Helical" evidence="1">
    <location>
        <begin position="150"/>
        <end position="166"/>
    </location>
</feature>
<dbReference type="AlphaFoldDB" id="A0A919RK00"/>
<keyword evidence="1" id="KW-0472">Membrane</keyword>
<organism evidence="2 3">
    <name type="scientific">Sinosporangium siamense</name>
    <dbReference type="NCBI Taxonomy" id="1367973"/>
    <lineage>
        <taxon>Bacteria</taxon>
        <taxon>Bacillati</taxon>
        <taxon>Actinomycetota</taxon>
        <taxon>Actinomycetes</taxon>
        <taxon>Streptosporangiales</taxon>
        <taxon>Streptosporangiaceae</taxon>
        <taxon>Sinosporangium</taxon>
    </lineage>
</organism>
<sequence>MNPTARNLLVWLHALTSFAWMSQALALFALSVYSVTTGDRTGFEMAELLDSQVLLHLANASIFTGLMLSATTRWGYFQYWWVLSKFVISMSQVYAAIFLLGPRLKELAEGTRDADSFLLVGTLLMVSAIAFQGWLSIAKPWKRTPWTGKLIKPPAAPAWVICYVLLVPLLDYLLATFVFGHPAPLFFIVTAIFYPLWRARTIRRTAGAQPAT</sequence>